<keyword evidence="2" id="KW-1185">Reference proteome</keyword>
<keyword evidence="1" id="KW-0472">Membrane</keyword>
<reference evidence="3" key="1">
    <citation type="submission" date="2017-02" db="UniProtKB">
        <authorList>
            <consortium name="WormBaseParasite"/>
        </authorList>
    </citation>
    <scope>IDENTIFICATION</scope>
</reference>
<dbReference type="WBParaSite" id="ALUE_0001415801-mRNA-1">
    <property type="protein sequence ID" value="ALUE_0001415801-mRNA-1"/>
    <property type="gene ID" value="ALUE_0001415801"/>
</dbReference>
<organism evidence="2 3">
    <name type="scientific">Ascaris lumbricoides</name>
    <name type="common">Giant roundworm</name>
    <dbReference type="NCBI Taxonomy" id="6252"/>
    <lineage>
        <taxon>Eukaryota</taxon>
        <taxon>Metazoa</taxon>
        <taxon>Ecdysozoa</taxon>
        <taxon>Nematoda</taxon>
        <taxon>Chromadorea</taxon>
        <taxon>Rhabditida</taxon>
        <taxon>Spirurina</taxon>
        <taxon>Ascaridomorpha</taxon>
        <taxon>Ascaridoidea</taxon>
        <taxon>Ascarididae</taxon>
        <taxon>Ascaris</taxon>
    </lineage>
</organism>
<proteinExistence type="predicted"/>
<evidence type="ECO:0000313" key="2">
    <source>
        <dbReference type="Proteomes" id="UP000036681"/>
    </source>
</evidence>
<accession>A0A0M3I9K7</accession>
<feature type="transmembrane region" description="Helical" evidence="1">
    <location>
        <begin position="28"/>
        <end position="47"/>
    </location>
</feature>
<evidence type="ECO:0000256" key="1">
    <source>
        <dbReference type="SAM" id="Phobius"/>
    </source>
</evidence>
<keyword evidence="1" id="KW-1133">Transmembrane helix</keyword>
<protein>
    <submittedName>
        <fullName evidence="3">Ovule protein</fullName>
    </submittedName>
</protein>
<dbReference type="Proteomes" id="UP000036681">
    <property type="component" value="Unplaced"/>
</dbReference>
<sequence length="75" mass="9125">MKYERLKLPHSFFQLQCICDLHLVHCHLLNTFLICLSVYLFISIFIYSKFNSIIRRNWHLSYCIYIIPCNINDIQ</sequence>
<name>A0A0M3I9K7_ASCLU</name>
<dbReference type="AlphaFoldDB" id="A0A0M3I9K7"/>
<keyword evidence="1" id="KW-0812">Transmembrane</keyword>
<evidence type="ECO:0000313" key="3">
    <source>
        <dbReference type="WBParaSite" id="ALUE_0001415801-mRNA-1"/>
    </source>
</evidence>